<protein>
    <submittedName>
        <fullName evidence="3">Uncharacterized protein</fullName>
    </submittedName>
</protein>
<evidence type="ECO:0000313" key="3">
    <source>
        <dbReference type="EMBL" id="KAK3264525.1"/>
    </source>
</evidence>
<gene>
    <name evidence="3" type="ORF">CYMTET_26742</name>
</gene>
<dbReference type="PANTHER" id="PTHR33344:SF1">
    <property type="entry name" value="OS06G0214100 PROTEIN"/>
    <property type="match status" value="1"/>
</dbReference>
<name>A0AAE0FRX0_9CHLO</name>
<feature type="chain" id="PRO_5042269033" evidence="2">
    <location>
        <begin position="24"/>
        <end position="261"/>
    </location>
</feature>
<proteinExistence type="predicted"/>
<feature type="region of interest" description="Disordered" evidence="1">
    <location>
        <begin position="165"/>
        <end position="212"/>
    </location>
</feature>
<dbReference type="EMBL" id="LGRX02014493">
    <property type="protein sequence ID" value="KAK3264525.1"/>
    <property type="molecule type" value="Genomic_DNA"/>
</dbReference>
<reference evidence="3 4" key="1">
    <citation type="journal article" date="2015" name="Genome Biol. Evol.">
        <title>Comparative Genomics of a Bacterivorous Green Alga Reveals Evolutionary Causalities and Consequences of Phago-Mixotrophic Mode of Nutrition.</title>
        <authorList>
            <person name="Burns J.A."/>
            <person name="Paasch A."/>
            <person name="Narechania A."/>
            <person name="Kim E."/>
        </authorList>
    </citation>
    <scope>NUCLEOTIDE SEQUENCE [LARGE SCALE GENOMIC DNA]</scope>
    <source>
        <strain evidence="3 4">PLY_AMNH</strain>
    </source>
</reference>
<keyword evidence="2" id="KW-0732">Signal</keyword>
<evidence type="ECO:0000256" key="1">
    <source>
        <dbReference type="SAM" id="MobiDB-lite"/>
    </source>
</evidence>
<sequence length="261" mass="28059">MILCRGHLGICVALCLILPVAHGYDGVRLLSDSGVTKPLQRQLSKGFEANLAEMDADCHGEAHAGYEGHAFTWGMSFKTASAAECCAACKAHQKICGDQDDPSPVSKTFFHASSMAGSTNCGGGTGPPAYQSCNVFIFCPEPLCWANDVHNHTFGECWLKFQDDPARPKSPSRGRYPPHVRNEHRTVCPPHPSLFPSPSPKAQQRSTHTPRSVTAGAMTQAMTYGRAPEMVQWMSGAIVPSELHGRVVPEGASWEINGGGK</sequence>
<comment type="caution">
    <text evidence="3">The sequence shown here is derived from an EMBL/GenBank/DDBJ whole genome shotgun (WGS) entry which is preliminary data.</text>
</comment>
<feature type="compositionally biased region" description="Polar residues" evidence="1">
    <location>
        <begin position="201"/>
        <end position="212"/>
    </location>
</feature>
<feature type="compositionally biased region" description="Pro residues" evidence="1">
    <location>
        <begin position="189"/>
        <end position="199"/>
    </location>
</feature>
<dbReference type="AlphaFoldDB" id="A0AAE0FRX0"/>
<evidence type="ECO:0000256" key="2">
    <source>
        <dbReference type="SAM" id="SignalP"/>
    </source>
</evidence>
<feature type="signal peptide" evidence="2">
    <location>
        <begin position="1"/>
        <end position="23"/>
    </location>
</feature>
<accession>A0AAE0FRX0</accession>
<keyword evidence="4" id="KW-1185">Reference proteome</keyword>
<dbReference type="Proteomes" id="UP001190700">
    <property type="component" value="Unassembled WGS sequence"/>
</dbReference>
<evidence type="ECO:0000313" key="4">
    <source>
        <dbReference type="Proteomes" id="UP001190700"/>
    </source>
</evidence>
<dbReference type="PANTHER" id="PTHR33344">
    <property type="entry name" value="OS02G0761600 PROTEIN"/>
    <property type="match status" value="1"/>
</dbReference>
<organism evidence="3 4">
    <name type="scientific">Cymbomonas tetramitiformis</name>
    <dbReference type="NCBI Taxonomy" id="36881"/>
    <lineage>
        <taxon>Eukaryota</taxon>
        <taxon>Viridiplantae</taxon>
        <taxon>Chlorophyta</taxon>
        <taxon>Pyramimonadophyceae</taxon>
        <taxon>Pyramimonadales</taxon>
        <taxon>Pyramimonadaceae</taxon>
        <taxon>Cymbomonas</taxon>
    </lineage>
</organism>